<sequence>MRRPSVSRYFPPGYFDRSFWLMAGLNIFTPVWCAVWAYLDAREGDTINLALQCGALTLGLFTGTRCVRMMARHSREWRTNDRPKLAAAIAEAEMQKIAEDFAEFHATQRGRTWKF</sequence>
<keyword evidence="1" id="KW-1133">Transmembrane helix</keyword>
<organism evidence="2 3">
    <name type="scientific">Paraburkholderia panacisoli</name>
    <dbReference type="NCBI Taxonomy" id="2603818"/>
    <lineage>
        <taxon>Bacteria</taxon>
        <taxon>Pseudomonadati</taxon>
        <taxon>Pseudomonadota</taxon>
        <taxon>Betaproteobacteria</taxon>
        <taxon>Burkholderiales</taxon>
        <taxon>Burkholderiaceae</taxon>
        <taxon>Paraburkholderia</taxon>
    </lineage>
</organism>
<proteinExistence type="predicted"/>
<name>A0A5B0H8F1_9BURK</name>
<dbReference type="EMBL" id="VTUZ01000009">
    <property type="protein sequence ID" value="KAA1011401.1"/>
    <property type="molecule type" value="Genomic_DNA"/>
</dbReference>
<feature type="transmembrane region" description="Helical" evidence="1">
    <location>
        <begin position="20"/>
        <end position="37"/>
    </location>
</feature>
<accession>A0A5B0H8F1</accession>
<keyword evidence="1" id="KW-0472">Membrane</keyword>
<protein>
    <submittedName>
        <fullName evidence="2">Uncharacterized protein</fullName>
    </submittedName>
</protein>
<evidence type="ECO:0000313" key="2">
    <source>
        <dbReference type="EMBL" id="KAA1011401.1"/>
    </source>
</evidence>
<keyword evidence="1" id="KW-0812">Transmembrane</keyword>
<evidence type="ECO:0000313" key="3">
    <source>
        <dbReference type="Proteomes" id="UP000325273"/>
    </source>
</evidence>
<evidence type="ECO:0000256" key="1">
    <source>
        <dbReference type="SAM" id="Phobius"/>
    </source>
</evidence>
<dbReference type="AlphaFoldDB" id="A0A5B0H8F1"/>
<comment type="caution">
    <text evidence="2">The sequence shown here is derived from an EMBL/GenBank/DDBJ whole genome shotgun (WGS) entry which is preliminary data.</text>
</comment>
<gene>
    <name evidence="2" type="ORF">FVF58_15870</name>
</gene>
<reference evidence="2 3" key="1">
    <citation type="submission" date="2019-08" db="EMBL/GenBank/DDBJ databases">
        <title>Paraburkholderia sp. DCY113.</title>
        <authorList>
            <person name="Kang J."/>
        </authorList>
    </citation>
    <scope>NUCLEOTIDE SEQUENCE [LARGE SCALE GENOMIC DNA]</scope>
    <source>
        <strain evidence="2 3">DCY113</strain>
    </source>
</reference>
<dbReference type="RefSeq" id="WP_149670834.1">
    <property type="nucleotide sequence ID" value="NZ_VTUZ01000009.1"/>
</dbReference>
<keyword evidence="3" id="KW-1185">Reference proteome</keyword>
<dbReference type="Proteomes" id="UP000325273">
    <property type="component" value="Unassembled WGS sequence"/>
</dbReference>